<keyword evidence="11" id="KW-1185">Reference proteome</keyword>
<evidence type="ECO:0000259" key="9">
    <source>
        <dbReference type="Pfam" id="PF10436"/>
    </source>
</evidence>
<dbReference type="GO" id="GO:0005524">
    <property type="term" value="F:ATP binding"/>
    <property type="evidence" value="ECO:0007669"/>
    <property type="project" value="UniProtKB-UniRule"/>
</dbReference>
<dbReference type="Pfam" id="PF10436">
    <property type="entry name" value="BCDHK_Adom3"/>
    <property type="match status" value="1"/>
</dbReference>
<protein>
    <recommendedName>
        <fullName evidence="8">Protein-serine/threonine kinase</fullName>
        <ecNumber evidence="8">2.7.11.-</ecNumber>
    </recommendedName>
</protein>
<dbReference type="Gene3D" id="1.20.140.20">
    <property type="entry name" value="Alpha-ketoacid/pyruvate dehydrogenase kinase, N-terminal domain"/>
    <property type="match status" value="1"/>
</dbReference>
<dbReference type="Proteomes" id="UP000697127">
    <property type="component" value="Unassembled WGS sequence"/>
</dbReference>
<keyword evidence="4 8" id="KW-0547">Nucleotide-binding</keyword>
<evidence type="ECO:0000256" key="3">
    <source>
        <dbReference type="ARBA" id="ARBA00022679"/>
    </source>
</evidence>
<dbReference type="PANTHER" id="PTHR11947">
    <property type="entry name" value="PYRUVATE DEHYDROGENASE KINASE"/>
    <property type="match status" value="1"/>
</dbReference>
<dbReference type="SUPFAM" id="SSF69012">
    <property type="entry name" value="alpha-ketoacid dehydrogenase kinase, N-terminal domain"/>
    <property type="match status" value="1"/>
</dbReference>
<organism evidence="10 11">
    <name type="scientific">Pichia californica</name>
    <dbReference type="NCBI Taxonomy" id="460514"/>
    <lineage>
        <taxon>Eukaryota</taxon>
        <taxon>Fungi</taxon>
        <taxon>Dikarya</taxon>
        <taxon>Ascomycota</taxon>
        <taxon>Saccharomycotina</taxon>
        <taxon>Pichiomycetes</taxon>
        <taxon>Pichiales</taxon>
        <taxon>Pichiaceae</taxon>
        <taxon>Pichia</taxon>
    </lineage>
</organism>
<comment type="subcellular location">
    <subcellularLocation>
        <location evidence="8">Mitochondrion matrix</location>
    </subcellularLocation>
</comment>
<dbReference type="AlphaFoldDB" id="A0A9P6WHT3"/>
<evidence type="ECO:0000256" key="6">
    <source>
        <dbReference type="ARBA" id="ARBA00022840"/>
    </source>
</evidence>
<dbReference type="PANTHER" id="PTHR11947:SF20">
    <property type="entry name" value="[3-METHYL-2-OXOBUTANOATE DEHYDROGENASE [LIPOAMIDE]] KINASE, MITOCHONDRIAL"/>
    <property type="match status" value="1"/>
</dbReference>
<evidence type="ECO:0000313" key="10">
    <source>
        <dbReference type="EMBL" id="KAG0687411.1"/>
    </source>
</evidence>
<name>A0A9P6WHT3_9ASCO</name>
<dbReference type="EC" id="2.7.11.-" evidence="8"/>
<dbReference type="GO" id="GO:0004740">
    <property type="term" value="F:pyruvate dehydrogenase (acetyl-transferring) kinase activity"/>
    <property type="evidence" value="ECO:0007669"/>
    <property type="project" value="TreeGrafter"/>
</dbReference>
<evidence type="ECO:0000256" key="1">
    <source>
        <dbReference type="ARBA" id="ARBA00006155"/>
    </source>
</evidence>
<keyword evidence="7 8" id="KW-0496">Mitochondrion</keyword>
<dbReference type="GO" id="GO:0010906">
    <property type="term" value="P:regulation of glucose metabolic process"/>
    <property type="evidence" value="ECO:0007669"/>
    <property type="project" value="TreeGrafter"/>
</dbReference>
<proteinExistence type="inferred from homology"/>
<dbReference type="InterPro" id="IPR039028">
    <property type="entry name" value="BCKD/PDK"/>
</dbReference>
<keyword evidence="2" id="KW-0597">Phosphoprotein</keyword>
<feature type="domain" description="Branched-chain alpha-ketoacid dehydrogenase kinase/Pyruvate dehydrogenase kinase N-terminal" evidence="9">
    <location>
        <begin position="57"/>
        <end position="242"/>
    </location>
</feature>
<dbReference type="EMBL" id="PUHW01000265">
    <property type="protein sequence ID" value="KAG0687411.1"/>
    <property type="molecule type" value="Genomic_DNA"/>
</dbReference>
<evidence type="ECO:0000256" key="8">
    <source>
        <dbReference type="RuleBase" id="RU366032"/>
    </source>
</evidence>
<evidence type="ECO:0000256" key="5">
    <source>
        <dbReference type="ARBA" id="ARBA00022777"/>
    </source>
</evidence>
<dbReference type="Gene3D" id="3.30.565.10">
    <property type="entry name" value="Histidine kinase-like ATPase, C-terminal domain"/>
    <property type="match status" value="1"/>
</dbReference>
<accession>A0A9P6WHT3</accession>
<evidence type="ECO:0000256" key="2">
    <source>
        <dbReference type="ARBA" id="ARBA00022553"/>
    </source>
</evidence>
<keyword evidence="5 8" id="KW-0418">Kinase</keyword>
<keyword evidence="3 8" id="KW-0808">Transferase</keyword>
<keyword evidence="6 8" id="KW-0067">ATP-binding</keyword>
<dbReference type="InterPro" id="IPR018955">
    <property type="entry name" value="BCDHK/PDK_N"/>
</dbReference>
<dbReference type="InterPro" id="IPR036784">
    <property type="entry name" value="AK/P_DHK_N_sf"/>
</dbReference>
<reference evidence="10" key="1">
    <citation type="submission" date="2020-11" db="EMBL/GenBank/DDBJ databases">
        <title>Kefir isolates.</title>
        <authorList>
            <person name="Marcisauskas S."/>
            <person name="Kim Y."/>
            <person name="Blasche S."/>
        </authorList>
    </citation>
    <scope>NUCLEOTIDE SEQUENCE</scope>
    <source>
        <strain evidence="10">Olga-1</strain>
    </source>
</reference>
<comment type="similarity">
    <text evidence="1 8">Belongs to the PDK/BCKDK protein kinase family.</text>
</comment>
<comment type="caution">
    <text evidence="10">The sequence shown here is derived from an EMBL/GenBank/DDBJ whole genome shotgun (WGS) entry which is preliminary data.</text>
</comment>
<evidence type="ECO:0000313" key="11">
    <source>
        <dbReference type="Proteomes" id="UP000697127"/>
    </source>
</evidence>
<evidence type="ECO:0000256" key="4">
    <source>
        <dbReference type="ARBA" id="ARBA00022741"/>
    </source>
</evidence>
<evidence type="ECO:0000256" key="7">
    <source>
        <dbReference type="ARBA" id="ARBA00023128"/>
    </source>
</evidence>
<dbReference type="InterPro" id="IPR036890">
    <property type="entry name" value="HATPase_C_sf"/>
</dbReference>
<sequence>MFTRYKPLSRCLIKKIVVRQSSTASNVKTSSTSSSILAPSTHQHDLRLTMNKLIKNLSIQSLPDFQKTLKSNNDNNNNLNSNAEDTLRCLLILLAKRLERLSSLSFIMLMNPHMAKIWDAYLNSYNELIGFISKYSNLNEENIFKNIINFKFLNSNEQNLEFVKVLHDIMEMHTDNVIDLRDGIHEAKSTFVTTNSSYDDTSDETFFAGFSEKQFLDEHLSERVLMRLIANNFILLFENPKSNGILDKNLNVLDVLTRSIEFVNDLSNLKYYEKFEVIVNTRIIDKFGNYHIEENINLKNLKNHSKIIFPYIGNHIEYVLNEILKNSARAVIENNKNIPVKILIILDKSNFKNKTPTLQIKISDVGGGIKSHVLEKLWEYSFTTVNNSKSSSSNNNEIISTRSGKDVELGAAHDLGFGTSSGSEIGNNEGADTLVGDNIIAGMGYGLPLSLTYCRLFGGDIKLHTVWGYGTDVYVVLKGI</sequence>
<dbReference type="GO" id="GO:0005759">
    <property type="term" value="C:mitochondrial matrix"/>
    <property type="evidence" value="ECO:0007669"/>
    <property type="project" value="UniProtKB-SubCell"/>
</dbReference>
<dbReference type="SUPFAM" id="SSF55874">
    <property type="entry name" value="ATPase domain of HSP90 chaperone/DNA topoisomerase II/histidine kinase"/>
    <property type="match status" value="1"/>
</dbReference>
<gene>
    <name evidence="10" type="ORF">C6P40_002383</name>
</gene>